<proteinExistence type="predicted"/>
<reference evidence="1 2" key="1">
    <citation type="submission" date="2018-02" db="EMBL/GenBank/DDBJ databases">
        <authorList>
            <person name="Cohen D.B."/>
            <person name="Kent A.D."/>
        </authorList>
    </citation>
    <scope>NUCLEOTIDE SEQUENCE [LARGE SCALE GENOMIC DNA]</scope>
    <source>
        <strain evidence="1">CIP109753</strain>
    </source>
</reference>
<dbReference type="EMBL" id="OLKH01000086">
    <property type="protein sequence ID" value="SPE77529.1"/>
    <property type="molecule type" value="Genomic_DNA"/>
</dbReference>
<accession>A0A2N9PB02</accession>
<name>A0A2N9PB02_9FLAO</name>
<dbReference type="RefSeq" id="WP_105196198.1">
    <property type="nucleotide sequence ID" value="NZ_OLKH01000086.1"/>
</dbReference>
<evidence type="ECO:0000313" key="2">
    <source>
        <dbReference type="Proteomes" id="UP000238180"/>
    </source>
</evidence>
<organism evidence="1 2">
    <name type="scientific">Flavobacterium columnare</name>
    <dbReference type="NCBI Taxonomy" id="996"/>
    <lineage>
        <taxon>Bacteria</taxon>
        <taxon>Pseudomonadati</taxon>
        <taxon>Bacteroidota</taxon>
        <taxon>Flavobacteriia</taxon>
        <taxon>Flavobacteriales</taxon>
        <taxon>Flavobacteriaceae</taxon>
        <taxon>Flavobacterium</taxon>
    </lineage>
</organism>
<gene>
    <name evidence="1" type="ORF">FLACOL_01524</name>
</gene>
<evidence type="ECO:0000313" key="1">
    <source>
        <dbReference type="EMBL" id="SPE77529.1"/>
    </source>
</evidence>
<dbReference type="Proteomes" id="UP000238180">
    <property type="component" value="Unassembled WGS sequence"/>
</dbReference>
<sequence length="324" mass="37727">MEERKLEVYTFKIHQNRKTDVFPLLENIQGVDLHTELVNNFTNFVDTFPPDLLNGKTCRIEKIKTGKNVNPKSTFIRDKTSRYVAGKISLGEDDGKEQEVVKNNKSKDPLYTKEKGQSIERPYFFMIILPLDKKYGFIILEREGKHSLKSAMCTLILQFVRKKFSTLNIKFTNFIEDKVIREYLTNGDYNSIILSRNFLAKEKSAQYLGEYQNAGEYKVEMKIIPTKGTEIPILTKKRVISNLENKTGFFVGEEFKEIGFDENTNIKVVSTYNENTRTIDLEDTFKVRPYYVINVDINQKGFSDFESIKKETIKLIRELTLNII</sequence>
<protein>
    <submittedName>
        <fullName evidence="1">Uncharacterized protein</fullName>
    </submittedName>
</protein>
<dbReference type="AlphaFoldDB" id="A0A2N9PB02"/>